<evidence type="ECO:0000313" key="1">
    <source>
        <dbReference type="EMBL" id="RDH36128.1"/>
    </source>
</evidence>
<dbReference type="RefSeq" id="XP_026629150.1">
    <property type="nucleotide sequence ID" value="XM_026765267.1"/>
</dbReference>
<accession>A0A3F3QAD7</accession>
<protein>
    <submittedName>
        <fullName evidence="1">Uncharacterized protein</fullName>
    </submittedName>
</protein>
<dbReference type="GeneID" id="38133623"/>
<sequence>MKGNQLSCFLHTTPAVNGHDFLIIFSISVYSCSLTRFSLVVGCSIAYLSLRRGCKNANLHSDLQLILHTLDLNF</sequence>
<dbReference type="Proteomes" id="UP000253729">
    <property type="component" value="Unassembled WGS sequence"/>
</dbReference>
<dbReference type="AlphaFoldDB" id="A0A3F3QAD7"/>
<gene>
    <name evidence="1" type="ORF">BDQ94DRAFT_138625</name>
</gene>
<dbReference type="EMBL" id="KZ852038">
    <property type="protein sequence ID" value="RDH36128.1"/>
    <property type="molecule type" value="Genomic_DNA"/>
</dbReference>
<name>A0A3F3QAD7_9EURO</name>
<reference evidence="1 2" key="1">
    <citation type="submission" date="2018-07" db="EMBL/GenBank/DDBJ databases">
        <title>The genomes of Aspergillus section Nigri reveals drivers in fungal speciation.</title>
        <authorList>
            <consortium name="DOE Joint Genome Institute"/>
            <person name="Vesth T.C."/>
            <person name="Nybo J."/>
            <person name="Theobald S."/>
            <person name="Brandl J."/>
            <person name="Frisvad J.C."/>
            <person name="Nielsen K.F."/>
            <person name="Lyhne E.K."/>
            <person name="Kogle M.E."/>
            <person name="Kuo A."/>
            <person name="Riley R."/>
            <person name="Clum A."/>
            <person name="Nolan M."/>
            <person name="Lipzen A."/>
            <person name="Salamov A."/>
            <person name="Henrissat B."/>
            <person name="Wiebenga A."/>
            <person name="De vries R.P."/>
            <person name="Grigoriev I.V."/>
            <person name="Mortensen U.H."/>
            <person name="Andersen M.R."/>
            <person name="Baker S.E."/>
        </authorList>
    </citation>
    <scope>NUCLEOTIDE SEQUENCE [LARGE SCALE GENOMIC DNA]</scope>
    <source>
        <strain evidence="1 2">CBS 139.54b</strain>
    </source>
</reference>
<organism evidence="1 2">
    <name type="scientific">Aspergillus welwitschiae</name>
    <dbReference type="NCBI Taxonomy" id="1341132"/>
    <lineage>
        <taxon>Eukaryota</taxon>
        <taxon>Fungi</taxon>
        <taxon>Dikarya</taxon>
        <taxon>Ascomycota</taxon>
        <taxon>Pezizomycotina</taxon>
        <taxon>Eurotiomycetes</taxon>
        <taxon>Eurotiomycetidae</taxon>
        <taxon>Eurotiales</taxon>
        <taxon>Aspergillaceae</taxon>
        <taxon>Aspergillus</taxon>
        <taxon>Aspergillus subgen. Circumdati</taxon>
    </lineage>
</organism>
<dbReference type="PROSITE" id="PS51257">
    <property type="entry name" value="PROKAR_LIPOPROTEIN"/>
    <property type="match status" value="1"/>
</dbReference>
<proteinExistence type="predicted"/>
<evidence type="ECO:0000313" key="2">
    <source>
        <dbReference type="Proteomes" id="UP000253729"/>
    </source>
</evidence>
<keyword evidence="2" id="KW-1185">Reference proteome</keyword>